<feature type="chain" id="PRO_5038034928" description="Periplasmic heavy metal sensor" evidence="2">
    <location>
        <begin position="22"/>
        <end position="175"/>
    </location>
</feature>
<dbReference type="EMBL" id="JAFMYU010000008">
    <property type="protein sequence ID" value="MBO0931721.1"/>
    <property type="molecule type" value="Genomic_DNA"/>
</dbReference>
<proteinExistence type="predicted"/>
<feature type="region of interest" description="Disordered" evidence="1">
    <location>
        <begin position="146"/>
        <end position="175"/>
    </location>
</feature>
<comment type="caution">
    <text evidence="3">The sequence shown here is derived from an EMBL/GenBank/DDBJ whole genome shotgun (WGS) entry which is preliminary data.</text>
</comment>
<evidence type="ECO:0000313" key="3">
    <source>
        <dbReference type="EMBL" id="MBO0931721.1"/>
    </source>
</evidence>
<protein>
    <recommendedName>
        <fullName evidence="5">Periplasmic heavy metal sensor</fullName>
    </recommendedName>
</protein>
<evidence type="ECO:0008006" key="5">
    <source>
        <dbReference type="Google" id="ProtNLM"/>
    </source>
</evidence>
<keyword evidence="2" id="KW-0732">Signal</keyword>
<dbReference type="Proteomes" id="UP000664795">
    <property type="component" value="Unassembled WGS sequence"/>
</dbReference>
<sequence>MKTTRLLFVALFLLTTSCCFAQYGGYGGGYGRGGYGSGMGGAMSQPQANFKPSIPNVAGDMAAKETKWLKENLALTKEQAKDVKTLNNDYAKLQQEAIKEIVGADGGKSNPQASQQIKDAMMMYNEEKEDKLKLLLTPEQWTTYQNKKPDMQRAIGGIRPPGPKGVQPDSTLVSH</sequence>
<keyword evidence="4" id="KW-1185">Reference proteome</keyword>
<name>A0A939K082_9BACT</name>
<dbReference type="RefSeq" id="WP_207335687.1">
    <property type="nucleotide sequence ID" value="NZ_JAFMYU010000008.1"/>
</dbReference>
<dbReference type="AlphaFoldDB" id="A0A939K082"/>
<feature type="signal peptide" evidence="2">
    <location>
        <begin position="1"/>
        <end position="21"/>
    </location>
</feature>
<accession>A0A939K082</accession>
<dbReference type="PROSITE" id="PS51257">
    <property type="entry name" value="PROKAR_LIPOPROTEIN"/>
    <property type="match status" value="1"/>
</dbReference>
<evidence type="ECO:0000256" key="1">
    <source>
        <dbReference type="SAM" id="MobiDB-lite"/>
    </source>
</evidence>
<gene>
    <name evidence="3" type="ORF">J2I48_11990</name>
</gene>
<evidence type="ECO:0000313" key="4">
    <source>
        <dbReference type="Proteomes" id="UP000664795"/>
    </source>
</evidence>
<reference evidence="3 4" key="1">
    <citation type="submission" date="2021-03" db="EMBL/GenBank/DDBJ databases">
        <title>Fibrella sp. HMF5036 genome sequencing and assembly.</title>
        <authorList>
            <person name="Kang H."/>
            <person name="Kim H."/>
            <person name="Bae S."/>
            <person name="Joh K."/>
        </authorList>
    </citation>
    <scope>NUCLEOTIDE SEQUENCE [LARGE SCALE GENOMIC DNA]</scope>
    <source>
        <strain evidence="3 4">HMF5036</strain>
    </source>
</reference>
<organism evidence="3 4">
    <name type="scientific">Fibrella aquatilis</name>
    <dbReference type="NCBI Taxonomy" id="2817059"/>
    <lineage>
        <taxon>Bacteria</taxon>
        <taxon>Pseudomonadati</taxon>
        <taxon>Bacteroidota</taxon>
        <taxon>Cytophagia</taxon>
        <taxon>Cytophagales</taxon>
        <taxon>Spirosomataceae</taxon>
        <taxon>Fibrella</taxon>
    </lineage>
</organism>
<evidence type="ECO:0000256" key="2">
    <source>
        <dbReference type="SAM" id="SignalP"/>
    </source>
</evidence>